<dbReference type="Gene3D" id="3.40.50.10860">
    <property type="entry name" value="Leucine Dehydrogenase, chain A, domain 1"/>
    <property type="match status" value="1"/>
</dbReference>
<protein>
    <submittedName>
        <fullName evidence="5">Shikimate dehydrogenase</fullName>
    </submittedName>
</protein>
<keyword evidence="2" id="KW-0560">Oxidoreductase</keyword>
<evidence type="ECO:0000256" key="1">
    <source>
        <dbReference type="ARBA" id="ARBA00004871"/>
    </source>
</evidence>
<evidence type="ECO:0000313" key="6">
    <source>
        <dbReference type="Proteomes" id="UP000321168"/>
    </source>
</evidence>
<dbReference type="InterPro" id="IPR046346">
    <property type="entry name" value="Aminoacid_DH-like_N_sf"/>
</dbReference>
<reference evidence="5 6" key="1">
    <citation type="submission" date="2019-08" db="EMBL/GenBank/DDBJ databases">
        <title>Genome of Luteibaculum oceani JCM 18817.</title>
        <authorList>
            <person name="Bowman J.P."/>
        </authorList>
    </citation>
    <scope>NUCLEOTIDE SEQUENCE [LARGE SCALE GENOMIC DNA]</scope>
    <source>
        <strain evidence="5 6">JCM 18817</strain>
    </source>
</reference>
<dbReference type="Proteomes" id="UP000321168">
    <property type="component" value="Unassembled WGS sequence"/>
</dbReference>
<organism evidence="5 6">
    <name type="scientific">Luteibaculum oceani</name>
    <dbReference type="NCBI Taxonomy" id="1294296"/>
    <lineage>
        <taxon>Bacteria</taxon>
        <taxon>Pseudomonadati</taxon>
        <taxon>Bacteroidota</taxon>
        <taxon>Flavobacteriia</taxon>
        <taxon>Flavobacteriales</taxon>
        <taxon>Luteibaculaceae</taxon>
        <taxon>Luteibaculum</taxon>
    </lineage>
</organism>
<evidence type="ECO:0000256" key="2">
    <source>
        <dbReference type="ARBA" id="ARBA00023002"/>
    </source>
</evidence>
<dbReference type="Gene3D" id="3.40.50.720">
    <property type="entry name" value="NAD(P)-binding Rossmann-like Domain"/>
    <property type="match status" value="1"/>
</dbReference>
<dbReference type="Pfam" id="PF08501">
    <property type="entry name" value="Shikimate_dh_N"/>
    <property type="match status" value="1"/>
</dbReference>
<dbReference type="GO" id="GO:0050661">
    <property type="term" value="F:NADP binding"/>
    <property type="evidence" value="ECO:0007669"/>
    <property type="project" value="TreeGrafter"/>
</dbReference>
<comment type="pathway">
    <text evidence="1">Metabolic intermediate biosynthesis; chorismate biosynthesis; chorismate from D-erythrose 4-phosphate and phosphoenolpyruvate: step 4/7.</text>
</comment>
<proteinExistence type="predicted"/>
<dbReference type="InterPro" id="IPR022893">
    <property type="entry name" value="Shikimate_DH_fam"/>
</dbReference>
<evidence type="ECO:0000256" key="3">
    <source>
        <dbReference type="ARBA" id="ARBA00023141"/>
    </source>
</evidence>
<dbReference type="GO" id="GO:0004764">
    <property type="term" value="F:shikimate 3-dehydrogenase (NADP+) activity"/>
    <property type="evidence" value="ECO:0007669"/>
    <property type="project" value="InterPro"/>
</dbReference>
<dbReference type="PANTHER" id="PTHR21089:SF1">
    <property type="entry name" value="BIFUNCTIONAL 3-DEHYDROQUINATE DEHYDRATASE_SHIKIMATE DEHYDROGENASE, CHLOROPLASTIC"/>
    <property type="match status" value="1"/>
</dbReference>
<dbReference type="InterPro" id="IPR013708">
    <property type="entry name" value="Shikimate_DH-bd_N"/>
</dbReference>
<dbReference type="CDD" id="cd01065">
    <property type="entry name" value="NAD_bind_Shikimate_DH"/>
    <property type="match status" value="1"/>
</dbReference>
<dbReference type="GO" id="GO:0019632">
    <property type="term" value="P:shikimate metabolic process"/>
    <property type="evidence" value="ECO:0007669"/>
    <property type="project" value="TreeGrafter"/>
</dbReference>
<keyword evidence="3" id="KW-0028">Amino-acid biosynthesis</keyword>
<dbReference type="GO" id="GO:0009423">
    <property type="term" value="P:chorismate biosynthetic process"/>
    <property type="evidence" value="ECO:0007669"/>
    <property type="project" value="TreeGrafter"/>
</dbReference>
<dbReference type="RefSeq" id="WP_147014976.1">
    <property type="nucleotide sequence ID" value="NZ_VORB01000008.1"/>
</dbReference>
<dbReference type="OrthoDB" id="9792692at2"/>
<evidence type="ECO:0000313" key="5">
    <source>
        <dbReference type="EMBL" id="TXC77088.1"/>
    </source>
</evidence>
<keyword evidence="3" id="KW-0057">Aromatic amino acid biosynthesis</keyword>
<dbReference type="InterPro" id="IPR036291">
    <property type="entry name" value="NAD(P)-bd_dom_sf"/>
</dbReference>
<gene>
    <name evidence="5" type="ORF">FRX97_09500</name>
</gene>
<dbReference type="SUPFAM" id="SSF51735">
    <property type="entry name" value="NAD(P)-binding Rossmann-fold domains"/>
    <property type="match status" value="1"/>
</dbReference>
<accession>A0A5C6V1B0</accession>
<comment type="caution">
    <text evidence="5">The sequence shown here is derived from an EMBL/GenBank/DDBJ whole genome shotgun (WGS) entry which is preliminary data.</text>
</comment>
<dbReference type="EMBL" id="VORB01000008">
    <property type="protein sequence ID" value="TXC77088.1"/>
    <property type="molecule type" value="Genomic_DNA"/>
</dbReference>
<keyword evidence="6" id="KW-1185">Reference proteome</keyword>
<dbReference type="GO" id="GO:0009073">
    <property type="term" value="P:aromatic amino acid family biosynthetic process"/>
    <property type="evidence" value="ECO:0007669"/>
    <property type="project" value="UniProtKB-KW"/>
</dbReference>
<dbReference type="PANTHER" id="PTHR21089">
    <property type="entry name" value="SHIKIMATE DEHYDROGENASE"/>
    <property type="match status" value="1"/>
</dbReference>
<name>A0A5C6V1B0_9FLAO</name>
<dbReference type="AlphaFoldDB" id="A0A5C6V1B0"/>
<feature type="domain" description="Shikimate dehydrogenase substrate binding N-terminal" evidence="4">
    <location>
        <begin position="7"/>
        <end position="89"/>
    </location>
</feature>
<dbReference type="SUPFAM" id="SSF53223">
    <property type="entry name" value="Aminoacid dehydrogenase-like, N-terminal domain"/>
    <property type="match status" value="1"/>
</dbReference>
<evidence type="ECO:0000259" key="4">
    <source>
        <dbReference type="Pfam" id="PF08501"/>
    </source>
</evidence>
<sequence length="244" mass="27276">MTRVFGLLGHPLSHSFSPKYFELKWENEGIANCEYRLLDFPNLDDLKTKLSSIKGLDGFNVTIPYKEAIMTFCDELSHEAEEIGAVNCVVIKENRWIGHNTDASGFAKSIKPFLDYRHENALILGSGGAAKAVKFVLNQLGLKTATVSRNTNNGDLSYSQLNTAIIQHFQCIVNCTPLGMHPNTNAKPSIPYEGITSNHFLIDLIYNPEETIFLKEGKDRNAMTLNGKDMLIHQAEAGWNLWNS</sequence>
<dbReference type="GO" id="GO:0005829">
    <property type="term" value="C:cytosol"/>
    <property type="evidence" value="ECO:0007669"/>
    <property type="project" value="TreeGrafter"/>
</dbReference>